<comment type="caution">
    <text evidence="2">The sequence shown here is derived from an EMBL/GenBank/DDBJ whole genome shotgun (WGS) entry which is preliminary data.</text>
</comment>
<evidence type="ECO:0000313" key="2">
    <source>
        <dbReference type="EMBL" id="GAV29802.1"/>
    </source>
</evidence>
<dbReference type="InterPro" id="IPR018608">
    <property type="entry name" value="Gti1/Pac2"/>
</dbReference>
<feature type="compositionally biased region" description="Polar residues" evidence="1">
    <location>
        <begin position="580"/>
        <end position="591"/>
    </location>
</feature>
<dbReference type="GO" id="GO:0003677">
    <property type="term" value="F:DNA binding"/>
    <property type="evidence" value="ECO:0007669"/>
    <property type="project" value="TreeGrafter"/>
</dbReference>
<protein>
    <submittedName>
        <fullName evidence="2">Uncharacterized protein</fullName>
    </submittedName>
</protein>
<accession>A0A1Q2YJT1</accession>
<dbReference type="EMBL" id="BDGI01000139">
    <property type="protein sequence ID" value="GAV29802.1"/>
    <property type="molecule type" value="Genomic_DNA"/>
</dbReference>
<reference evidence="2 3" key="1">
    <citation type="submission" date="2016-08" db="EMBL/GenBank/DDBJ databases">
        <title>Whole genome shotgun sequence of Pichia membranifaciens KS47-1.</title>
        <authorList>
            <person name="Konishi M."/>
            <person name="Ishida M."/>
            <person name="Arakawa T."/>
            <person name="Kato Y."/>
            <person name="Horiuchi J."/>
        </authorList>
    </citation>
    <scope>NUCLEOTIDE SEQUENCE [LARGE SCALE GENOMIC DNA]</scope>
    <source>
        <strain evidence="2 3">KS47-1</strain>
    </source>
</reference>
<organism evidence="2 3">
    <name type="scientific">Pichia membranifaciens</name>
    <dbReference type="NCBI Taxonomy" id="4926"/>
    <lineage>
        <taxon>Eukaryota</taxon>
        <taxon>Fungi</taxon>
        <taxon>Dikarya</taxon>
        <taxon>Ascomycota</taxon>
        <taxon>Saccharomycotina</taxon>
        <taxon>Pichiomycetes</taxon>
        <taxon>Pichiales</taxon>
        <taxon>Pichiaceae</taxon>
        <taxon>Pichia</taxon>
    </lineage>
</organism>
<gene>
    <name evidence="2" type="ORF">PMKS-003306</name>
</gene>
<keyword evidence="3" id="KW-1185">Reference proteome</keyword>
<dbReference type="Pfam" id="PF09729">
    <property type="entry name" value="Gti1_Pac2"/>
    <property type="match status" value="1"/>
</dbReference>
<feature type="compositionally biased region" description="Low complexity" evidence="1">
    <location>
        <begin position="175"/>
        <end position="198"/>
    </location>
</feature>
<feature type="region of interest" description="Disordered" evidence="1">
    <location>
        <begin position="515"/>
        <end position="614"/>
    </location>
</feature>
<feature type="region of interest" description="Disordered" evidence="1">
    <location>
        <begin position="662"/>
        <end position="722"/>
    </location>
</feature>
<proteinExistence type="predicted"/>
<dbReference type="PANTHER" id="PTHR28027">
    <property type="entry name" value="TRANSCRIPTIONAL REGULATOR MIT1"/>
    <property type="match status" value="1"/>
</dbReference>
<feature type="region of interest" description="Disordered" evidence="1">
    <location>
        <begin position="156"/>
        <end position="203"/>
    </location>
</feature>
<sequence length="750" mass="82937">MTKAKTPKVKPTYTGYIGTSKDALIIFQAVLSGVLTPVHRRPAENERSELVKSGNVFVFIEETSRIKRWTDGISWSPSRILGRFLIYRELSKTPNSKGDDQHNSKSRHFSYMPEKLLNPETKNPKGKSETESSNLKTTNFPITAYAMAGGREIISGINNKKRPRADSSYKHDDNSSGASGNNSETHASDNNDNNVSSNIMNTTINHNNSYSSMRSQAGSDMHSETLDDAIYKTDGLIKKSNSLTLYTSTSYKKTMHIVSYYRSGDVLEHLLEKPSEDESLKDVEISFDLLEALRNTSLGHAIPSKKSGEFSIESHGFMDTDGFDEDSILKFAKEYYNKYNAANKRRQVNPVVQSHDAYRINTPANYYLGQNVHSQFPNPQILEYPLAQSLNQYHYVSYLAPQTQQQQQLLQQQQQQQQQQLLPPNNYSYKYDYTYLPVHDQQQAIPMSTPLTAMSSAYIPNPPRAISETLVASHSSRIDSPPSNGYGHNCTNQLMTALPVKNQRSASDEQFIPTKLPQLHQPLNTRPNYDIYPYGASGTHVMDPQQQQQQQKHLHHQQQMMHAQAPHPPPPPILQTPNQDQPQIHTRTRSPNHGPGPGQASTRPHSPYSYKASPLPYHHIPTTIATATTAAPGPHAYPPPLPAVISSTRSSQYIYPSAPHHIVDSQQGSTKSSISTNASSSAGGGSSNGSSITQSSNTPASSSRIGSVRLNGPAGSLGAYNSPAMVSRADTPNAVVTHYYATNPADFSIS</sequence>
<dbReference type="PANTHER" id="PTHR28027:SF2">
    <property type="entry name" value="TRANSCRIPTIONAL REGULATOR MIT1"/>
    <property type="match status" value="1"/>
</dbReference>
<evidence type="ECO:0000256" key="1">
    <source>
        <dbReference type="SAM" id="MobiDB-lite"/>
    </source>
</evidence>
<dbReference type="Proteomes" id="UP000186136">
    <property type="component" value="Unassembled WGS sequence"/>
</dbReference>
<dbReference type="OrthoDB" id="5572844at2759"/>
<feature type="compositionally biased region" description="Low complexity" evidence="1">
    <location>
        <begin position="544"/>
        <end position="565"/>
    </location>
</feature>
<feature type="compositionally biased region" description="Low complexity" evidence="1">
    <location>
        <begin position="668"/>
        <end position="681"/>
    </location>
</feature>
<feature type="compositionally biased region" description="Basic and acidic residues" evidence="1">
    <location>
        <begin position="164"/>
        <end position="174"/>
    </location>
</feature>
<dbReference type="AlphaFoldDB" id="A0A1Q2YJT1"/>
<evidence type="ECO:0000313" key="3">
    <source>
        <dbReference type="Proteomes" id="UP000186136"/>
    </source>
</evidence>
<feature type="region of interest" description="Disordered" evidence="1">
    <location>
        <begin position="92"/>
        <end position="136"/>
    </location>
</feature>
<name>A0A1Q2YJT1_9ASCO</name>
<feature type="compositionally biased region" description="Low complexity" evidence="1">
    <location>
        <begin position="688"/>
        <end position="698"/>
    </location>
</feature>